<reference evidence="1 2" key="1">
    <citation type="submission" date="2018-08" db="EMBL/GenBank/DDBJ databases">
        <title>A genome reference for cultivated species of the human gut microbiota.</title>
        <authorList>
            <person name="Zou Y."/>
            <person name="Xue W."/>
            <person name="Luo G."/>
        </authorList>
    </citation>
    <scope>NUCLEOTIDE SEQUENCE [LARGE SCALE GENOMIC DNA]</scope>
    <source>
        <strain evidence="1 2">AF22-12AC</strain>
    </source>
</reference>
<evidence type="ECO:0000313" key="1">
    <source>
        <dbReference type="EMBL" id="RGS37667.1"/>
    </source>
</evidence>
<evidence type="ECO:0000313" key="2">
    <source>
        <dbReference type="Proteomes" id="UP000266172"/>
    </source>
</evidence>
<name>A0A395V4R4_9FIRM</name>
<protein>
    <submittedName>
        <fullName evidence="1">Uncharacterized protein</fullName>
    </submittedName>
</protein>
<comment type="caution">
    <text evidence="1">The sequence shown here is derived from an EMBL/GenBank/DDBJ whole genome shotgun (WGS) entry which is preliminary data.</text>
</comment>
<dbReference type="Proteomes" id="UP000266172">
    <property type="component" value="Unassembled WGS sequence"/>
</dbReference>
<sequence length="75" mass="8538">MRLFLGDDYVKIDSGKWRSLDGTRQFRVKPDDYLGNHGIGQPTVPNTPHVHFEFLTPKSNGNGFDVIKNIHVPDM</sequence>
<proteinExistence type="predicted"/>
<accession>A0A395V4R4</accession>
<gene>
    <name evidence="1" type="ORF">DWX93_13830</name>
</gene>
<organism evidence="1 2">
    <name type="scientific">Roseburia hominis</name>
    <dbReference type="NCBI Taxonomy" id="301301"/>
    <lineage>
        <taxon>Bacteria</taxon>
        <taxon>Bacillati</taxon>
        <taxon>Bacillota</taxon>
        <taxon>Clostridia</taxon>
        <taxon>Lachnospirales</taxon>
        <taxon>Lachnospiraceae</taxon>
        <taxon>Roseburia</taxon>
    </lineage>
</organism>
<dbReference type="AlphaFoldDB" id="A0A395V4R4"/>
<dbReference type="EMBL" id="QRVL01000014">
    <property type="protein sequence ID" value="RGS37667.1"/>
    <property type="molecule type" value="Genomic_DNA"/>
</dbReference>